<comment type="catalytic activity">
    <reaction evidence="4">
        <text>uridine(516) in 16S rRNA = pseudouridine(516) in 16S rRNA</text>
        <dbReference type="Rhea" id="RHEA:38867"/>
        <dbReference type="Rhea" id="RHEA-COMP:10089"/>
        <dbReference type="Rhea" id="RHEA-COMP:10090"/>
        <dbReference type="ChEBI" id="CHEBI:65314"/>
        <dbReference type="ChEBI" id="CHEBI:65315"/>
        <dbReference type="EC" id="5.4.99.19"/>
    </reaction>
</comment>
<evidence type="ECO:0000256" key="6">
    <source>
        <dbReference type="PROSITE-ProRule" id="PRU00182"/>
    </source>
</evidence>
<dbReference type="InterPro" id="IPR020094">
    <property type="entry name" value="TruA/RsuA/RluB/E/F_N"/>
</dbReference>
<dbReference type="EC" id="5.4.99.-" evidence="7"/>
<evidence type="ECO:0000256" key="3">
    <source>
        <dbReference type="ARBA" id="ARBA00023235"/>
    </source>
</evidence>
<dbReference type="InterPro" id="IPR036986">
    <property type="entry name" value="S4_RNA-bd_sf"/>
</dbReference>
<dbReference type="InterPro" id="IPR018496">
    <property type="entry name" value="PsdUridine_synth_RsuA/RluB_CS"/>
</dbReference>
<evidence type="ECO:0000256" key="4">
    <source>
        <dbReference type="ARBA" id="ARBA00036749"/>
    </source>
</evidence>
<reference evidence="10 11" key="1">
    <citation type="journal article" date="2021" name="Sci. Rep.">
        <title>The distribution of antibiotic resistance genes in chicken gut microbiota commensals.</title>
        <authorList>
            <person name="Juricova H."/>
            <person name="Matiasovicova J."/>
            <person name="Kubasova T."/>
            <person name="Cejkova D."/>
            <person name="Rychlik I."/>
        </authorList>
    </citation>
    <scope>NUCLEOTIDE SEQUENCE [LARGE SCALE GENOMIC DNA]</scope>
    <source>
        <strain evidence="10 11">An562</strain>
    </source>
</reference>
<dbReference type="PANTHER" id="PTHR47683:SF4">
    <property type="entry name" value="PSEUDOURIDINE SYNTHASE"/>
    <property type="match status" value="1"/>
</dbReference>
<dbReference type="SUPFAM" id="SSF55120">
    <property type="entry name" value="Pseudouridine synthase"/>
    <property type="match status" value="1"/>
</dbReference>
<comment type="similarity">
    <text evidence="1 7">Belongs to the pseudouridine synthase RsuA family.</text>
</comment>
<dbReference type="PROSITE" id="PS50889">
    <property type="entry name" value="S4"/>
    <property type="match status" value="1"/>
</dbReference>
<evidence type="ECO:0000256" key="7">
    <source>
        <dbReference type="RuleBase" id="RU003887"/>
    </source>
</evidence>
<dbReference type="PANTHER" id="PTHR47683">
    <property type="entry name" value="PSEUDOURIDINE SYNTHASE FAMILY PROTEIN-RELATED"/>
    <property type="match status" value="1"/>
</dbReference>
<evidence type="ECO:0000259" key="9">
    <source>
        <dbReference type="Pfam" id="PF01479"/>
    </source>
</evidence>
<dbReference type="PROSITE" id="PS01149">
    <property type="entry name" value="PSI_RSU"/>
    <property type="match status" value="1"/>
</dbReference>
<keyword evidence="11" id="KW-1185">Reference proteome</keyword>
<dbReference type="NCBIfam" id="TIGR00093">
    <property type="entry name" value="pseudouridine synthase"/>
    <property type="match status" value="1"/>
</dbReference>
<dbReference type="InterPro" id="IPR020103">
    <property type="entry name" value="PsdUridine_synth_cat_dom_sf"/>
</dbReference>
<dbReference type="Proteomes" id="UP000777002">
    <property type="component" value="Unassembled WGS sequence"/>
</dbReference>
<protein>
    <recommendedName>
        <fullName evidence="7">Pseudouridine synthase</fullName>
        <ecNumber evidence="7">5.4.99.-</ecNumber>
    </recommendedName>
</protein>
<dbReference type="EMBL" id="JACJKX010000001">
    <property type="protein sequence ID" value="MBM6927749.1"/>
    <property type="molecule type" value="Genomic_DNA"/>
</dbReference>
<gene>
    <name evidence="10" type="ORF">H5985_00440</name>
</gene>
<dbReference type="InterPro" id="IPR042092">
    <property type="entry name" value="PsdUridine_s_RsuA/RluB/E/F_cat"/>
</dbReference>
<evidence type="ECO:0000256" key="1">
    <source>
        <dbReference type="ARBA" id="ARBA00008348"/>
    </source>
</evidence>
<dbReference type="CDD" id="cd02553">
    <property type="entry name" value="PseudoU_synth_RsuA"/>
    <property type="match status" value="1"/>
</dbReference>
<dbReference type="RefSeq" id="WP_205049344.1">
    <property type="nucleotide sequence ID" value="NZ_JACJKX010000001.1"/>
</dbReference>
<dbReference type="InterPro" id="IPR006145">
    <property type="entry name" value="PsdUridine_synth_RsuA/RluA"/>
</dbReference>
<organism evidence="10 11">
    <name type="scientific">Parasutterella secunda</name>
    <dbReference type="NCBI Taxonomy" id="626947"/>
    <lineage>
        <taxon>Bacteria</taxon>
        <taxon>Pseudomonadati</taxon>
        <taxon>Pseudomonadota</taxon>
        <taxon>Betaproteobacteria</taxon>
        <taxon>Burkholderiales</taxon>
        <taxon>Sutterellaceae</taxon>
        <taxon>Parasutterella</taxon>
    </lineage>
</organism>
<dbReference type="Gene3D" id="3.30.70.1560">
    <property type="entry name" value="Alpha-L RNA-binding motif"/>
    <property type="match status" value="1"/>
</dbReference>
<name>A0ABS2GQX6_9BURK</name>
<dbReference type="Pfam" id="PF01479">
    <property type="entry name" value="S4"/>
    <property type="match status" value="1"/>
</dbReference>
<sequence length="229" mass="25926">MKLEQVLFSQGFGTRHECYGLIVQGRVAIEGQTLTDPWMDVDTNALEFSVDGVSWPYFEKAVIALNKPTGYECSRKPIHHPSVMSLLPAPLRNRGVQPVGRLDEDTTGLLILTDDGALLHRLTHPKKHVAKIYRVTAKHPMDETMFHQLLTGVVLDGEKEKVAADAIEQKSDRVFEMKITQGKYHQVKRMVAAVGNRVQALHRISVGHYTLSEELSEKQWCFIRKEDLI</sequence>
<feature type="domain" description="Pseudouridine synthase RsuA/RluA-like" evidence="8">
    <location>
        <begin position="62"/>
        <end position="193"/>
    </location>
</feature>
<evidence type="ECO:0000259" key="8">
    <source>
        <dbReference type="Pfam" id="PF00849"/>
    </source>
</evidence>
<dbReference type="SUPFAM" id="SSF55174">
    <property type="entry name" value="Alpha-L RNA-binding motif"/>
    <property type="match status" value="1"/>
</dbReference>
<dbReference type="Gene3D" id="3.10.290.10">
    <property type="entry name" value="RNA-binding S4 domain"/>
    <property type="match status" value="1"/>
</dbReference>
<dbReference type="InterPro" id="IPR000748">
    <property type="entry name" value="PsdUridine_synth_RsuA/RluB/E/F"/>
</dbReference>
<proteinExistence type="inferred from homology"/>
<dbReference type="Gene3D" id="3.30.70.580">
    <property type="entry name" value="Pseudouridine synthase I, catalytic domain, N-terminal subdomain"/>
    <property type="match status" value="1"/>
</dbReference>
<comment type="function">
    <text evidence="5">Responsible for synthesis of pseudouridine from uracil-516 in 16S ribosomal RNA.</text>
</comment>
<evidence type="ECO:0000256" key="5">
    <source>
        <dbReference type="ARBA" id="ARBA00037590"/>
    </source>
</evidence>
<comment type="caution">
    <text evidence="10">The sequence shown here is derived from an EMBL/GenBank/DDBJ whole genome shotgun (WGS) entry which is preliminary data.</text>
</comment>
<evidence type="ECO:0000256" key="2">
    <source>
        <dbReference type="ARBA" id="ARBA00022884"/>
    </source>
</evidence>
<evidence type="ECO:0000313" key="10">
    <source>
        <dbReference type="EMBL" id="MBM6927749.1"/>
    </source>
</evidence>
<evidence type="ECO:0000313" key="11">
    <source>
        <dbReference type="Proteomes" id="UP000777002"/>
    </source>
</evidence>
<accession>A0ABS2GQX6</accession>
<dbReference type="InterPro" id="IPR050343">
    <property type="entry name" value="RsuA_PseudoU_synthase"/>
</dbReference>
<keyword evidence="3 7" id="KW-0413">Isomerase</keyword>
<dbReference type="Pfam" id="PF00849">
    <property type="entry name" value="PseudoU_synth_2"/>
    <property type="match status" value="1"/>
</dbReference>
<feature type="domain" description="RNA-binding S4" evidence="9">
    <location>
        <begin position="1"/>
        <end position="43"/>
    </location>
</feature>
<dbReference type="InterPro" id="IPR002942">
    <property type="entry name" value="S4_RNA-bd"/>
</dbReference>
<keyword evidence="2 6" id="KW-0694">RNA-binding</keyword>